<sequence length="34" mass="4069">MFNYGLVFKVSVILAHQFGKEIELNIYLRNQLRN</sequence>
<evidence type="ECO:0000313" key="1">
    <source>
        <dbReference type="EMBL" id="SDD40483.1"/>
    </source>
</evidence>
<gene>
    <name evidence="1" type="ORF">SAMN05216464_101643</name>
</gene>
<evidence type="ECO:0000313" key="2">
    <source>
        <dbReference type="Proteomes" id="UP000199072"/>
    </source>
</evidence>
<dbReference type="EMBL" id="FNAI01000001">
    <property type="protein sequence ID" value="SDD40483.1"/>
    <property type="molecule type" value="Genomic_DNA"/>
</dbReference>
<accession>A0A1G6UGQ8</accession>
<proteinExistence type="predicted"/>
<keyword evidence="2" id="KW-1185">Reference proteome</keyword>
<reference evidence="1 2" key="1">
    <citation type="submission" date="2016-10" db="EMBL/GenBank/DDBJ databases">
        <authorList>
            <person name="de Groot N.N."/>
        </authorList>
    </citation>
    <scope>NUCLEOTIDE SEQUENCE [LARGE SCALE GENOMIC DNA]</scope>
    <source>
        <strain evidence="1 2">47C3B</strain>
    </source>
</reference>
<protein>
    <submittedName>
        <fullName evidence="1">Uncharacterized protein</fullName>
    </submittedName>
</protein>
<dbReference type="Proteomes" id="UP000199072">
    <property type="component" value="Unassembled WGS sequence"/>
</dbReference>
<organism evidence="1 2">
    <name type="scientific">Mucilaginibacter pineti</name>
    <dbReference type="NCBI Taxonomy" id="1391627"/>
    <lineage>
        <taxon>Bacteria</taxon>
        <taxon>Pseudomonadati</taxon>
        <taxon>Bacteroidota</taxon>
        <taxon>Sphingobacteriia</taxon>
        <taxon>Sphingobacteriales</taxon>
        <taxon>Sphingobacteriaceae</taxon>
        <taxon>Mucilaginibacter</taxon>
    </lineage>
</organism>
<dbReference type="AlphaFoldDB" id="A0A1G6UGQ8"/>
<name>A0A1G6UGQ8_9SPHI</name>